<dbReference type="Gene3D" id="3.30.1370.160">
    <property type="match status" value="1"/>
</dbReference>
<evidence type="ECO:0000313" key="4">
    <source>
        <dbReference type="Proteomes" id="UP000325517"/>
    </source>
</evidence>
<dbReference type="RefSeq" id="WP_151699336.1">
    <property type="nucleotide sequence ID" value="NZ_CP031223.1"/>
</dbReference>
<dbReference type="SUPFAM" id="SSF55174">
    <property type="entry name" value="Alpha-L RNA-binding motif"/>
    <property type="match status" value="1"/>
</dbReference>
<dbReference type="PROSITE" id="PS50889">
    <property type="entry name" value="S4"/>
    <property type="match status" value="1"/>
</dbReference>
<sequence length="263" mass="30593">MENVMQHFRKEEQPFIEQIVNMLREVENRYAPKLTDFLDPRQQFIVDTLRRQYEDIEVVANGGLDEVERKRMLLYPSYYVPSDADFTLTVVEVQYPKKFVTLQHKDVLGSMMSLGIDRSKFGDIRVEDGAIQFVVATEVLDYVRANYTAIGKVKVHIELVGDRLNYFLQREEWTSESLTVSSLRLDTIISAVFNISRQKSSTLIQSGKVKVNWTEKDQLSMELQELDLISIRGLGRVKVLMIEGRTKKDKIRLQIGRLEQKIK</sequence>
<dbReference type="InterPro" id="IPR012677">
    <property type="entry name" value="Nucleotide-bd_a/b_plait_sf"/>
</dbReference>
<protein>
    <submittedName>
        <fullName evidence="3">RNA-binding protein</fullName>
    </submittedName>
</protein>
<evidence type="ECO:0000259" key="2">
    <source>
        <dbReference type="SMART" id="SM00363"/>
    </source>
</evidence>
<dbReference type="KEGG" id="psyo:PB01_05895"/>
<dbReference type="Pfam" id="PF01479">
    <property type="entry name" value="S4"/>
    <property type="match status" value="1"/>
</dbReference>
<proteinExistence type="predicted"/>
<keyword evidence="4" id="KW-1185">Reference proteome</keyword>
<dbReference type="InterPro" id="IPR048443">
    <property type="entry name" value="RqcP2_N"/>
</dbReference>
<dbReference type="SMART" id="SM00363">
    <property type="entry name" value="S4"/>
    <property type="match status" value="1"/>
</dbReference>
<dbReference type="AlphaFoldDB" id="A0A5J6SL48"/>
<evidence type="ECO:0000256" key="1">
    <source>
        <dbReference type="PROSITE-ProRule" id="PRU00182"/>
    </source>
</evidence>
<dbReference type="Proteomes" id="UP000325517">
    <property type="component" value="Chromosome"/>
</dbReference>
<dbReference type="Gene3D" id="3.10.290.10">
    <property type="entry name" value="RNA-binding S4 domain"/>
    <property type="match status" value="1"/>
</dbReference>
<dbReference type="GO" id="GO:0003723">
    <property type="term" value="F:RNA binding"/>
    <property type="evidence" value="ECO:0007669"/>
    <property type="project" value="UniProtKB-KW"/>
</dbReference>
<organism evidence="3 4">
    <name type="scientific">Psychrobacillus glaciei</name>
    <dbReference type="NCBI Taxonomy" id="2283160"/>
    <lineage>
        <taxon>Bacteria</taxon>
        <taxon>Bacillati</taxon>
        <taxon>Bacillota</taxon>
        <taxon>Bacilli</taxon>
        <taxon>Bacillales</taxon>
        <taxon>Bacillaceae</taxon>
        <taxon>Psychrobacillus</taxon>
    </lineage>
</organism>
<dbReference type="EMBL" id="CP031223">
    <property type="protein sequence ID" value="QFF98392.1"/>
    <property type="molecule type" value="Genomic_DNA"/>
</dbReference>
<dbReference type="CDD" id="cd00165">
    <property type="entry name" value="S4"/>
    <property type="match status" value="1"/>
</dbReference>
<dbReference type="PANTHER" id="PTHR13633">
    <property type="entry name" value="MITOCHONDRIAL TRANSCRIPTION RESCUE FACTOR 1"/>
    <property type="match status" value="1"/>
</dbReference>
<dbReference type="InterPro" id="IPR036986">
    <property type="entry name" value="S4_RNA-bd_sf"/>
</dbReference>
<evidence type="ECO:0000313" key="3">
    <source>
        <dbReference type="EMBL" id="QFF98392.1"/>
    </source>
</evidence>
<dbReference type="Pfam" id="PF17774">
    <property type="entry name" value="YlmH_RBD"/>
    <property type="match status" value="1"/>
</dbReference>
<reference evidence="3 4" key="1">
    <citation type="submission" date="2018-07" db="EMBL/GenBank/DDBJ databases">
        <title>Complete genome sequence of Psychrobacillus sp. PB01, isolated from iceberg, and comparative genome analysis of Psychrobacillus strains.</title>
        <authorList>
            <person name="Lee P.C."/>
        </authorList>
    </citation>
    <scope>NUCLEOTIDE SEQUENCE [LARGE SCALE GENOMIC DNA]</scope>
    <source>
        <strain evidence="3 4">PB01</strain>
    </source>
</reference>
<dbReference type="InterPro" id="IPR040591">
    <property type="entry name" value="RqcP2_RBD"/>
</dbReference>
<feature type="domain" description="RNA-binding S4" evidence="2">
    <location>
        <begin position="183"/>
        <end position="252"/>
    </location>
</feature>
<dbReference type="Gene3D" id="3.30.70.330">
    <property type="match status" value="1"/>
</dbReference>
<dbReference type="OrthoDB" id="9812787at2"/>
<dbReference type="InterPro" id="IPR002942">
    <property type="entry name" value="S4_RNA-bd"/>
</dbReference>
<gene>
    <name evidence="3" type="ORF">PB01_05895</name>
</gene>
<name>A0A5J6SL48_9BACI</name>
<keyword evidence="1" id="KW-0694">RNA-binding</keyword>
<dbReference type="PANTHER" id="PTHR13633:SF3">
    <property type="entry name" value="MITOCHONDRIAL TRANSCRIPTION RESCUE FACTOR 1"/>
    <property type="match status" value="1"/>
</dbReference>
<dbReference type="Pfam" id="PF21278">
    <property type="entry name" value="YlmH_1st"/>
    <property type="match status" value="1"/>
</dbReference>
<accession>A0A5J6SL48</accession>